<organism evidence="20">
    <name type="scientific">Scirtidae sp. BMNH 1274304</name>
    <dbReference type="NCBI Taxonomy" id="1796542"/>
    <lineage>
        <taxon>Eukaryota</taxon>
        <taxon>Metazoa</taxon>
        <taxon>Ecdysozoa</taxon>
        <taxon>Arthropoda</taxon>
        <taxon>Hexapoda</taxon>
        <taxon>Insecta</taxon>
        <taxon>Pterygota</taxon>
        <taxon>Neoptera</taxon>
        <taxon>Endopterygota</taxon>
        <taxon>Coleoptera</taxon>
        <taxon>Polyphaga</taxon>
        <taxon>Elateriformia</taxon>
        <taxon>Scirtoidea</taxon>
        <taxon>Scirtidae</taxon>
    </lineage>
</organism>
<evidence type="ECO:0000256" key="2">
    <source>
        <dbReference type="ARBA" id="ARBA00004448"/>
    </source>
</evidence>
<keyword evidence="6" id="KW-0813">Transport</keyword>
<feature type="transmembrane region" description="Helical" evidence="18">
    <location>
        <begin position="182"/>
        <end position="208"/>
    </location>
</feature>
<geneLocation type="mitochondrion" evidence="20"/>
<feature type="transmembrane region" description="Helical" evidence="18">
    <location>
        <begin position="91"/>
        <end position="110"/>
    </location>
</feature>
<evidence type="ECO:0000259" key="19">
    <source>
        <dbReference type="Pfam" id="PF00361"/>
    </source>
</evidence>
<comment type="subcellular location">
    <subcellularLocation>
        <location evidence="2 18">Mitochondrion inner membrane</location>
        <topology evidence="2 18">Multi-pass membrane protein</topology>
    </subcellularLocation>
</comment>
<keyword evidence="16 18" id="KW-0472">Membrane</keyword>
<evidence type="ECO:0000256" key="10">
    <source>
        <dbReference type="ARBA" id="ARBA00022967"/>
    </source>
</evidence>
<evidence type="ECO:0000256" key="4">
    <source>
        <dbReference type="ARBA" id="ARBA00012944"/>
    </source>
</evidence>
<evidence type="ECO:0000256" key="14">
    <source>
        <dbReference type="ARBA" id="ARBA00023075"/>
    </source>
</evidence>
<evidence type="ECO:0000313" key="20">
    <source>
        <dbReference type="EMBL" id="AML26235.1"/>
    </source>
</evidence>
<dbReference type="AlphaFoldDB" id="A0A126TE11"/>
<keyword evidence="9 18" id="KW-0999">Mitochondrion inner membrane</keyword>
<keyword evidence="12 18" id="KW-1133">Transmembrane helix</keyword>
<keyword evidence="14 18" id="KW-0830">Ubiquinone</keyword>
<dbReference type="Pfam" id="PF00361">
    <property type="entry name" value="Proton_antipo_M"/>
    <property type="match status" value="1"/>
</dbReference>
<evidence type="ECO:0000256" key="11">
    <source>
        <dbReference type="ARBA" id="ARBA00022982"/>
    </source>
</evidence>
<dbReference type="InterPro" id="IPR050175">
    <property type="entry name" value="Complex_I_Subunit_2"/>
</dbReference>
<evidence type="ECO:0000256" key="7">
    <source>
        <dbReference type="ARBA" id="ARBA00022660"/>
    </source>
</evidence>
<accession>A0A126TE11</accession>
<keyword evidence="15 18" id="KW-0496">Mitochondrion</keyword>
<dbReference type="PRINTS" id="PR01436">
    <property type="entry name" value="NADHDHGNASE2"/>
</dbReference>
<comment type="function">
    <text evidence="1">Core subunit of the mitochondrial membrane respiratory chain NADH dehydrogenase (Complex I) that is believed to belong to the minimal assembly required for catalysis. Complex I functions in the transfer of electrons from NADH to the respiratory chain. The immediate electron acceptor for the enzyme is believed to be ubiquinone.</text>
</comment>
<evidence type="ECO:0000256" key="18">
    <source>
        <dbReference type="RuleBase" id="RU003403"/>
    </source>
</evidence>
<keyword evidence="8 18" id="KW-0812">Transmembrane</keyword>
<evidence type="ECO:0000256" key="1">
    <source>
        <dbReference type="ARBA" id="ARBA00003257"/>
    </source>
</evidence>
<feature type="transmembrane region" description="Helical" evidence="18">
    <location>
        <begin position="145"/>
        <end position="162"/>
    </location>
</feature>
<dbReference type="EC" id="7.1.1.2" evidence="4 18"/>
<feature type="transmembrane region" description="Helical" evidence="18">
    <location>
        <begin position="267"/>
        <end position="288"/>
    </location>
</feature>
<evidence type="ECO:0000256" key="9">
    <source>
        <dbReference type="ARBA" id="ARBA00022792"/>
    </source>
</evidence>
<comment type="catalytic activity">
    <reaction evidence="17 18">
        <text>a ubiquinone + NADH + 5 H(+)(in) = a ubiquinol + NAD(+) + 4 H(+)(out)</text>
        <dbReference type="Rhea" id="RHEA:29091"/>
        <dbReference type="Rhea" id="RHEA-COMP:9565"/>
        <dbReference type="Rhea" id="RHEA-COMP:9566"/>
        <dbReference type="ChEBI" id="CHEBI:15378"/>
        <dbReference type="ChEBI" id="CHEBI:16389"/>
        <dbReference type="ChEBI" id="CHEBI:17976"/>
        <dbReference type="ChEBI" id="CHEBI:57540"/>
        <dbReference type="ChEBI" id="CHEBI:57945"/>
        <dbReference type="EC" id="7.1.1.2"/>
    </reaction>
</comment>
<dbReference type="EMBL" id="KT696212">
    <property type="protein sequence ID" value="AML26235.1"/>
    <property type="molecule type" value="Genomic_DNA"/>
</dbReference>
<keyword evidence="7 18" id="KW-0679">Respiratory chain</keyword>
<dbReference type="GO" id="GO:0006120">
    <property type="term" value="P:mitochondrial electron transport, NADH to ubiquinone"/>
    <property type="evidence" value="ECO:0007669"/>
    <property type="project" value="InterPro"/>
</dbReference>
<feature type="transmembrane region" description="Helical" evidence="18">
    <location>
        <begin position="309"/>
        <end position="330"/>
    </location>
</feature>
<evidence type="ECO:0000256" key="8">
    <source>
        <dbReference type="ARBA" id="ARBA00022692"/>
    </source>
</evidence>
<evidence type="ECO:0000256" key="12">
    <source>
        <dbReference type="ARBA" id="ARBA00022989"/>
    </source>
</evidence>
<comment type="function">
    <text evidence="18">Core subunit of the mitochondrial membrane respiratory chain NADH dehydrogenase (Complex I) which catalyzes electron transfer from NADH through the respiratory chain, using ubiquinone as an electron acceptor. Essential for the catalytic activity and assembly of complex I.</text>
</comment>
<feature type="transmembrane region" description="Helical" evidence="18">
    <location>
        <begin position="116"/>
        <end position="138"/>
    </location>
</feature>
<proteinExistence type="inferred from homology"/>
<reference evidence="20" key="1">
    <citation type="submission" date="2015-09" db="EMBL/GenBank/DDBJ databases">
        <title>Capturing the unknown biodiversity of arthropods in tropical forests using metagenomics.</title>
        <authorList>
            <person name="Andujar C."/>
            <person name="Creedy T.J."/>
            <person name="Garner B."/>
            <person name="Canty R."/>
            <person name="Warner H.B."/>
            <person name="Lipecki J."/>
            <person name="Crampton-Platt A."/>
            <person name="Gabrielli M."/>
            <person name="Croydon-Veleslavov I.A."/>
            <person name="Lim J.L."/>
            <person name="Linard B."/>
            <person name="Vogler A."/>
        </authorList>
    </citation>
    <scope>NUCLEOTIDE SEQUENCE</scope>
</reference>
<dbReference type="InterPro" id="IPR001750">
    <property type="entry name" value="ND/Mrp_TM"/>
</dbReference>
<keyword evidence="11 18" id="KW-0249">Electron transport</keyword>
<dbReference type="PANTHER" id="PTHR46552">
    <property type="entry name" value="NADH-UBIQUINONE OXIDOREDUCTASE CHAIN 2"/>
    <property type="match status" value="1"/>
</dbReference>
<evidence type="ECO:0000256" key="3">
    <source>
        <dbReference type="ARBA" id="ARBA00007012"/>
    </source>
</evidence>
<evidence type="ECO:0000256" key="15">
    <source>
        <dbReference type="ARBA" id="ARBA00023128"/>
    </source>
</evidence>
<feature type="transmembrane region" description="Helical" evidence="18">
    <location>
        <begin position="228"/>
        <end position="247"/>
    </location>
</feature>
<dbReference type="PANTHER" id="PTHR46552:SF1">
    <property type="entry name" value="NADH-UBIQUINONE OXIDOREDUCTASE CHAIN 2"/>
    <property type="match status" value="1"/>
</dbReference>
<feature type="domain" description="NADH:quinone oxidoreductase/Mrp antiporter transmembrane" evidence="19">
    <location>
        <begin position="23"/>
        <end position="279"/>
    </location>
</feature>
<dbReference type="InterPro" id="IPR003917">
    <property type="entry name" value="NADH_UbQ_OxRdtase_chain2"/>
</dbReference>
<keyword evidence="13 18" id="KW-0520">NAD</keyword>
<evidence type="ECO:0000256" key="5">
    <source>
        <dbReference type="ARBA" id="ARBA00021008"/>
    </source>
</evidence>
<evidence type="ECO:0000256" key="6">
    <source>
        <dbReference type="ARBA" id="ARBA00022448"/>
    </source>
</evidence>
<feature type="transmembrane region" description="Helical" evidence="18">
    <location>
        <begin position="59"/>
        <end position="79"/>
    </location>
</feature>
<keyword evidence="10 18" id="KW-1278">Translocase</keyword>
<evidence type="ECO:0000256" key="17">
    <source>
        <dbReference type="ARBA" id="ARBA00049551"/>
    </source>
</evidence>
<comment type="similarity">
    <text evidence="3 18">Belongs to the complex I subunit 2 family.</text>
</comment>
<dbReference type="GO" id="GO:0005743">
    <property type="term" value="C:mitochondrial inner membrane"/>
    <property type="evidence" value="ECO:0007669"/>
    <property type="project" value="UniProtKB-SubCell"/>
</dbReference>
<sequence>MVKTYKIVFYSLLIMSTCVVISSNSWLSMWMGLEINLLVFIPLINNKPELNASEASMKYFIIQALASSILLLSIIIMSLKINNYMIQSSFLMFNSALLLKMGAAPFHFWFPEVISGLSWFNSFILLTWQKIAPMMMLIFHKNNNFFFFIILCCMIFSIIQGFNQTDLRKIMAYSSINHIGWMLTSLMFIQSIWIYYYVTYTIITWNLINFFKNFNMFQFNQIYLSMNYSFLMKILFTINFFSLSGLPPFLGFYPKWLTIKFLMENNFHFMAIIMMLSTLMMIFIYMRLTFPSIIINSSEPNHSNYKNKNLNYIMFFNLMTNIMLIKVSLFTMI</sequence>
<dbReference type="GO" id="GO:0008137">
    <property type="term" value="F:NADH dehydrogenase (ubiquinone) activity"/>
    <property type="evidence" value="ECO:0007669"/>
    <property type="project" value="UniProtKB-EC"/>
</dbReference>
<protein>
    <recommendedName>
        <fullName evidence="5 18">NADH-ubiquinone oxidoreductase chain 2</fullName>
        <ecNumber evidence="4 18">7.1.1.2</ecNumber>
    </recommendedName>
</protein>
<evidence type="ECO:0000256" key="13">
    <source>
        <dbReference type="ARBA" id="ARBA00023027"/>
    </source>
</evidence>
<feature type="transmembrane region" description="Helical" evidence="18">
    <location>
        <begin position="7"/>
        <end position="27"/>
    </location>
</feature>
<gene>
    <name evidence="20" type="primary">ND2</name>
</gene>
<evidence type="ECO:0000256" key="16">
    <source>
        <dbReference type="ARBA" id="ARBA00023136"/>
    </source>
</evidence>
<name>A0A126TE11_9COLE</name>